<organism evidence="1 2">
    <name type="scientific">Gossypium arboreum</name>
    <name type="common">Tree cotton</name>
    <name type="synonym">Gossypium nanking</name>
    <dbReference type="NCBI Taxonomy" id="29729"/>
    <lineage>
        <taxon>Eukaryota</taxon>
        <taxon>Viridiplantae</taxon>
        <taxon>Streptophyta</taxon>
        <taxon>Embryophyta</taxon>
        <taxon>Tracheophyta</taxon>
        <taxon>Spermatophyta</taxon>
        <taxon>Magnoliopsida</taxon>
        <taxon>eudicotyledons</taxon>
        <taxon>Gunneridae</taxon>
        <taxon>Pentapetalae</taxon>
        <taxon>rosids</taxon>
        <taxon>malvids</taxon>
        <taxon>Malvales</taxon>
        <taxon>Malvaceae</taxon>
        <taxon>Malvoideae</taxon>
        <taxon>Gossypium</taxon>
    </lineage>
</organism>
<keyword evidence="2" id="KW-1185">Reference proteome</keyword>
<evidence type="ECO:0000313" key="2">
    <source>
        <dbReference type="Proteomes" id="UP000032142"/>
    </source>
</evidence>
<sequence length="39" mass="4414">MYALIGNTSKPYSGDRYGLGVLYQQSLILIPFNITKYNT</sequence>
<gene>
    <name evidence="1" type="ORF">F383_12205</name>
</gene>
<reference evidence="2" key="1">
    <citation type="submission" date="2014-09" db="EMBL/GenBank/DDBJ databases">
        <authorList>
            <person name="Mudge J."/>
            <person name="Ramaraj T."/>
            <person name="Lindquist I.E."/>
            <person name="Bharti A.K."/>
            <person name="Sundararajan A."/>
            <person name="Cameron C.T."/>
            <person name="Woodward J.E."/>
            <person name="May G.D."/>
            <person name="Brubaker C."/>
            <person name="Broadhvest J."/>
            <person name="Wilkins T.A."/>
        </authorList>
    </citation>
    <scope>NUCLEOTIDE SEQUENCE</scope>
    <source>
        <strain evidence="2">cv. AKA8401</strain>
    </source>
</reference>
<protein>
    <submittedName>
        <fullName evidence="1">Uncharacterized protein</fullName>
    </submittedName>
</protein>
<dbReference type="Proteomes" id="UP000032142">
    <property type="component" value="Unassembled WGS sequence"/>
</dbReference>
<dbReference type="AlphaFoldDB" id="A0A0B0NDZ5"/>
<proteinExistence type="predicted"/>
<name>A0A0B0NDZ5_GOSAR</name>
<evidence type="ECO:0000313" key="1">
    <source>
        <dbReference type="EMBL" id="KHG10044.1"/>
    </source>
</evidence>
<dbReference type="EMBL" id="KN393001">
    <property type="protein sequence ID" value="KHG10044.1"/>
    <property type="molecule type" value="Genomic_DNA"/>
</dbReference>
<accession>A0A0B0NDZ5</accession>